<evidence type="ECO:0000256" key="5">
    <source>
        <dbReference type="ARBA" id="ARBA00023242"/>
    </source>
</evidence>
<feature type="compositionally biased region" description="Polar residues" evidence="8">
    <location>
        <begin position="1"/>
        <end position="14"/>
    </location>
</feature>
<dbReference type="eggNOG" id="KOG0486">
    <property type="taxonomic scope" value="Eukaryota"/>
</dbReference>
<feature type="region of interest" description="Disordered" evidence="8">
    <location>
        <begin position="1"/>
        <end position="40"/>
    </location>
</feature>
<comment type="subcellular location">
    <subcellularLocation>
        <location evidence="1 6 7">Nucleus</location>
    </subcellularLocation>
</comment>
<dbReference type="InterPro" id="IPR009057">
    <property type="entry name" value="Homeodomain-like_sf"/>
</dbReference>
<dbReference type="GO" id="GO:1900445">
    <property type="term" value="P:positive regulation of filamentous growth of a population of unicellular organisms in response to biotic stimulus"/>
    <property type="evidence" value="ECO:0000315"/>
    <property type="project" value="CGD"/>
</dbReference>
<organism evidence="11 12">
    <name type="scientific">Candida albicans (strain SC5314 / ATCC MYA-2876)</name>
    <name type="common">Yeast</name>
    <dbReference type="NCBI Taxonomy" id="237561"/>
    <lineage>
        <taxon>Eukaryota</taxon>
        <taxon>Fungi</taxon>
        <taxon>Dikarya</taxon>
        <taxon>Ascomycota</taxon>
        <taxon>Saccharomycotina</taxon>
        <taxon>Pichiomycetes</taxon>
        <taxon>Debaryomycetaceae</taxon>
        <taxon>Candida/Lodderomyces clade</taxon>
        <taxon>Candida</taxon>
    </lineage>
</organism>
<feature type="DNA-binding region" description="Homeobox" evidence="6">
    <location>
        <begin position="36"/>
        <end position="95"/>
    </location>
</feature>
<dbReference type="GO" id="GO:0046084">
    <property type="term" value="P:adenine biosynthetic process"/>
    <property type="evidence" value="ECO:0000315"/>
    <property type="project" value="CGD"/>
</dbReference>
<comment type="similarity">
    <text evidence="2">Belongs to the Caudal homeobox family.</text>
</comment>
<feature type="compositionally biased region" description="Low complexity" evidence="8">
    <location>
        <begin position="486"/>
        <end position="504"/>
    </location>
</feature>
<dbReference type="FunCoup" id="A0A1D8PP44">
    <property type="interactions" value="904"/>
</dbReference>
<feature type="region of interest" description="Disordered" evidence="8">
    <location>
        <begin position="355"/>
        <end position="389"/>
    </location>
</feature>
<dbReference type="GO" id="GO:0001216">
    <property type="term" value="F:DNA-binding transcription activator activity"/>
    <property type="evidence" value="ECO:0000315"/>
    <property type="project" value="CGD"/>
</dbReference>
<feature type="compositionally biased region" description="Low complexity" evidence="8">
    <location>
        <begin position="21"/>
        <end position="36"/>
    </location>
</feature>
<dbReference type="GO" id="GO:0030154">
    <property type="term" value="P:cell differentiation"/>
    <property type="evidence" value="ECO:0000318"/>
    <property type="project" value="GO_Central"/>
</dbReference>
<feature type="compositionally biased region" description="Low complexity" evidence="8">
    <location>
        <begin position="355"/>
        <end position="367"/>
    </location>
</feature>
<evidence type="ECO:0000256" key="6">
    <source>
        <dbReference type="PROSITE-ProRule" id="PRU00108"/>
    </source>
</evidence>
<protein>
    <submittedName>
        <fullName evidence="11">Grf10p</fullName>
    </submittedName>
</protein>
<keyword evidence="12" id="KW-1185">Reference proteome</keyword>
<feature type="compositionally biased region" description="Polar residues" evidence="8">
    <location>
        <begin position="377"/>
        <end position="389"/>
    </location>
</feature>
<feature type="compositionally biased region" description="Low complexity" evidence="8">
    <location>
        <begin position="430"/>
        <end position="457"/>
    </location>
</feature>
<evidence type="ECO:0000313" key="12">
    <source>
        <dbReference type="Proteomes" id="UP000000559"/>
    </source>
</evidence>
<feature type="region of interest" description="Disordered" evidence="8">
    <location>
        <begin position="658"/>
        <end position="685"/>
    </location>
</feature>
<evidence type="ECO:0000256" key="2">
    <source>
        <dbReference type="ARBA" id="ARBA00010341"/>
    </source>
</evidence>
<dbReference type="PANTHER" id="PTHR24332">
    <property type="entry name" value="HOMEOBOX PROTEIN CDX"/>
    <property type="match status" value="1"/>
</dbReference>
<dbReference type="GO" id="GO:0044182">
    <property type="term" value="P:filamentous growth of a population of unicellular organisms"/>
    <property type="evidence" value="ECO:0000315"/>
    <property type="project" value="CGD"/>
</dbReference>
<dbReference type="PROSITE" id="PS50071">
    <property type="entry name" value="HOMEOBOX_2"/>
    <property type="match status" value="1"/>
</dbReference>
<evidence type="ECO:0000256" key="8">
    <source>
        <dbReference type="SAM" id="MobiDB-lite"/>
    </source>
</evidence>
<reference evidence="11 12" key="3">
    <citation type="journal article" date="2013" name="Genome Biol.">
        <title>Assembly of a phased diploid Candida albicans genome facilitates allele-specific measurements and provides a simple model for repeat and indel structure.</title>
        <authorList>
            <person name="Muzzey D."/>
            <person name="Schwartz K."/>
            <person name="Weissman J.S."/>
            <person name="Sherlock G."/>
        </authorList>
    </citation>
    <scope>NUCLEOTIDE SEQUENCE [LARGE SCALE GENOMIC DNA]</scope>
    <source>
        <strain evidence="12">SC5314 / ATCC MYA-2876</strain>
    </source>
</reference>
<dbReference type="VEuPathDB" id="FungiDB:C5_05080W_A"/>
<proteinExistence type="inferred from homology"/>
<dbReference type="GO" id="GO:0055070">
    <property type="term" value="P:copper ion homeostasis"/>
    <property type="evidence" value="ECO:0000315"/>
    <property type="project" value="CGD"/>
</dbReference>
<feature type="region of interest" description="Disordered" evidence="8">
    <location>
        <begin position="428"/>
        <end position="505"/>
    </location>
</feature>
<dbReference type="GO" id="GO:0006357">
    <property type="term" value="P:regulation of transcription by RNA polymerase II"/>
    <property type="evidence" value="ECO:0000318"/>
    <property type="project" value="GO_Central"/>
</dbReference>
<gene>
    <name evidence="10 11" type="primary">GRF10</name>
    <name evidence="11" type="ordered locus">CAALFM_C505080WA</name>
    <name evidence="10" type="ordered locus">orf19.11483</name>
</gene>
<evidence type="ECO:0000256" key="1">
    <source>
        <dbReference type="ARBA" id="ARBA00004123"/>
    </source>
</evidence>
<evidence type="ECO:0000313" key="11">
    <source>
        <dbReference type="EMBL" id="AOW29912.1"/>
    </source>
</evidence>
<dbReference type="CGD" id="CAL0000184581">
    <property type="gene designation" value="GRF10"/>
</dbReference>
<reference evidence="11 12" key="2">
    <citation type="journal article" date="2007" name="Genome Biol.">
        <title>Assembly of the Candida albicans genome into sixteen supercontigs aligned on the eight chromosomes.</title>
        <authorList>
            <person name="van het Hoog M."/>
            <person name="Rast T.J."/>
            <person name="Martchenko M."/>
            <person name="Grindle S."/>
            <person name="Dignard D."/>
            <person name="Hogues H."/>
            <person name="Cuomo C."/>
            <person name="Berriman M."/>
            <person name="Scherer S."/>
            <person name="Magee B.B."/>
            <person name="Whiteway M."/>
            <person name="Chibana H."/>
            <person name="Nantel A."/>
            <person name="Magee P.T."/>
        </authorList>
    </citation>
    <scope>GENOME REANNOTATION</scope>
    <source>
        <strain evidence="12">SC5314 / ATCC MYA-2876</strain>
    </source>
</reference>
<dbReference type="Proteomes" id="UP000000559">
    <property type="component" value="Chromosome 5"/>
</dbReference>
<name>A0A1D8PP44_CANAL</name>
<dbReference type="GO" id="GO:0045944">
    <property type="term" value="P:positive regulation of transcription by RNA polymerase II"/>
    <property type="evidence" value="ECO:0000315"/>
    <property type="project" value="CGD"/>
</dbReference>
<keyword evidence="5 6" id="KW-0539">Nucleus</keyword>
<dbReference type="KEGG" id="cal:CAALFM_C505080WA"/>
<dbReference type="GO" id="GO:0030447">
    <property type="term" value="P:filamentous growth"/>
    <property type="evidence" value="ECO:0000315"/>
    <property type="project" value="CGD"/>
</dbReference>
<dbReference type="RefSeq" id="XP_721908.2">
    <property type="nucleotide sequence ID" value="XM_716815.2"/>
</dbReference>
<dbReference type="Gene3D" id="1.10.10.60">
    <property type="entry name" value="Homeodomain-like"/>
    <property type="match status" value="1"/>
</dbReference>
<keyword evidence="3 6" id="KW-0238">DNA-binding</keyword>
<dbReference type="InParanoid" id="A0A1D8PP44"/>
<evidence type="ECO:0000256" key="3">
    <source>
        <dbReference type="ARBA" id="ARBA00023125"/>
    </source>
</evidence>
<dbReference type="GO" id="GO:0005634">
    <property type="term" value="C:nucleus"/>
    <property type="evidence" value="ECO:0000318"/>
    <property type="project" value="GO_Central"/>
</dbReference>
<dbReference type="GO" id="GO:0009948">
    <property type="term" value="P:anterior/posterior axis specification"/>
    <property type="evidence" value="ECO:0000318"/>
    <property type="project" value="GO_Central"/>
</dbReference>
<dbReference type="OMA" id="RIKTGFH"/>
<feature type="domain" description="Homeobox" evidence="9">
    <location>
        <begin position="34"/>
        <end position="94"/>
    </location>
</feature>
<evidence type="ECO:0000256" key="7">
    <source>
        <dbReference type="RuleBase" id="RU000682"/>
    </source>
</evidence>
<dbReference type="GO" id="GO:0003700">
    <property type="term" value="F:DNA-binding transcription factor activity"/>
    <property type="evidence" value="ECO:0000318"/>
    <property type="project" value="GO_Central"/>
</dbReference>
<keyword evidence="4 6" id="KW-0371">Homeobox</keyword>
<dbReference type="SMART" id="SM00389">
    <property type="entry name" value="HOX"/>
    <property type="match status" value="1"/>
</dbReference>
<dbReference type="Pfam" id="PF00046">
    <property type="entry name" value="Homeodomain"/>
    <property type="match status" value="1"/>
</dbReference>
<dbReference type="InterPro" id="IPR001356">
    <property type="entry name" value="HD"/>
</dbReference>
<dbReference type="PANTHER" id="PTHR24332:SF9">
    <property type="entry name" value="HOMEOTIC PROTEIN CAUDAL"/>
    <property type="match status" value="1"/>
</dbReference>
<dbReference type="GO" id="GO:0001228">
    <property type="term" value="F:DNA-binding transcription activator activity, RNA polymerase II-specific"/>
    <property type="evidence" value="ECO:0000315"/>
    <property type="project" value="CGD"/>
</dbReference>
<dbReference type="STRING" id="237561.A0A1D8PP44"/>
<reference evidence="11 12" key="1">
    <citation type="journal article" date="2004" name="Proc. Natl. Acad. Sci. U.S.A.">
        <title>The diploid genome sequence of Candida albicans.</title>
        <authorList>
            <person name="Jones T."/>
            <person name="Federspiel N.A."/>
            <person name="Chibana H."/>
            <person name="Dungan J."/>
            <person name="Kalman S."/>
            <person name="Magee B.B."/>
            <person name="Newport G."/>
            <person name="Thorstenson Y.R."/>
            <person name="Agabian N."/>
            <person name="Magee P.T."/>
            <person name="Davis R.W."/>
            <person name="Scherer S."/>
        </authorList>
    </citation>
    <scope>NUCLEOTIDE SEQUENCE [LARGE SCALE GENOMIC DNA]</scope>
    <source>
        <strain evidence="12">SC5314 / ATCC MYA-2876</strain>
    </source>
</reference>
<dbReference type="GO" id="GO:0000977">
    <property type="term" value="F:RNA polymerase II transcription regulatory region sequence-specific DNA binding"/>
    <property type="evidence" value="ECO:0000318"/>
    <property type="project" value="GO_Central"/>
</dbReference>
<evidence type="ECO:0000256" key="4">
    <source>
        <dbReference type="ARBA" id="ARBA00023155"/>
    </source>
</evidence>
<dbReference type="OrthoDB" id="6159439at2759"/>
<dbReference type="PROSITE" id="PS00027">
    <property type="entry name" value="HOMEOBOX_1"/>
    <property type="match status" value="1"/>
</dbReference>
<dbReference type="CDD" id="cd00086">
    <property type="entry name" value="homeodomain"/>
    <property type="match status" value="1"/>
</dbReference>
<dbReference type="SMR" id="A0A1D8PP44"/>
<evidence type="ECO:0000313" key="10">
    <source>
        <dbReference type="CGD" id="CAL0000184581"/>
    </source>
</evidence>
<dbReference type="EMBL" id="CP017627">
    <property type="protein sequence ID" value="AOW29912.1"/>
    <property type="molecule type" value="Genomic_DNA"/>
</dbReference>
<feature type="compositionally biased region" description="Low complexity" evidence="8">
    <location>
        <begin position="665"/>
        <end position="674"/>
    </location>
</feature>
<dbReference type="InterPro" id="IPR047152">
    <property type="entry name" value="Caudal_homeobox"/>
</dbReference>
<dbReference type="InterPro" id="IPR017970">
    <property type="entry name" value="Homeobox_CS"/>
</dbReference>
<evidence type="ECO:0000259" key="9">
    <source>
        <dbReference type="PROSITE" id="PS50071"/>
    </source>
</evidence>
<sequence>MSPDSISSSVNQDLSTPTPPTSLSSTSTNSNTNASSGQKRIRATGEALEFLISEFETNPNPSPERRKFISDKAQMNEKAVRIWFQNRRAKQRKFERQMLRKETDSPGNYAGIYNTYTPNPPTVTTDMTNFNVNGSAGGATADFNDKLKNISSIPVEVNEKYCFIDCRSLSVGSWQRIKTGFHQSNLLTNNLINLAPVTLNQVMSNADLLIILSKKNLELNYFFSAISNNSRILFRIFYPLNAVVKCSLFDNNYYQNNNTNGTNSSDDNNISEIRLNLCQKPKFSVYFFNGSNTNNQWSICDDFSEGQQVSCAFAANDNSLPSNGKNQSFSNTIPHVLVGSTLSLQYLSQFILQHQQRQRQQQRQAQPQPQPQPHNQFDFNSQPFETIPTSAINNNFNTTKTVNSSSMQGFVPGDFQDLPAIYESISNSNHTTTTDLKDTNATTTTTNKHTPSSTTFTPQNLNGSNQSQTNVTYTNNYNESPFSIASTTNNNNTNSNRSNSQSHNPIFSDQLFYESSESASTNSPQFAMKKMNSETKLYINGNVSSNSSTNGPPLDDDNNLFDGVTRFTTTETSPEDDIIGMFTSQAHEPSAFELANGVTSSGSSYTHINNGSLTKSDKTFTGLSETSNNNNNTNGINFVDDFHVGNEFGDIDFEHHYSQDHHQQQQKNDNNNGNTNLDSFIDFEN</sequence>
<feature type="compositionally biased region" description="Polar residues" evidence="8">
    <location>
        <begin position="458"/>
        <end position="485"/>
    </location>
</feature>
<dbReference type="GO" id="GO:1900373">
    <property type="term" value="P:positive regulation of purine nucleotide biosynthetic process"/>
    <property type="evidence" value="ECO:0000315"/>
    <property type="project" value="CGD"/>
</dbReference>
<dbReference type="GeneID" id="3636492"/>
<dbReference type="AlphaFoldDB" id="A0A1D8PP44"/>
<dbReference type="FunFam" id="1.10.10.60:FF:000519">
    <property type="entry name" value="Homeobox transcription factor"/>
    <property type="match status" value="1"/>
</dbReference>
<dbReference type="SUPFAM" id="SSF46689">
    <property type="entry name" value="Homeodomain-like"/>
    <property type="match status" value="1"/>
</dbReference>
<accession>A0A1D8PP44</accession>